<feature type="domain" description="Response regulatory" evidence="6">
    <location>
        <begin position="504"/>
        <end position="619"/>
    </location>
</feature>
<evidence type="ECO:0000259" key="6">
    <source>
        <dbReference type="PROSITE" id="PS50110"/>
    </source>
</evidence>
<evidence type="ECO:0000256" key="3">
    <source>
        <dbReference type="ARBA" id="ARBA00022553"/>
    </source>
</evidence>
<reference evidence="7 8" key="1">
    <citation type="journal article" date="2016" name="Nat. Commun.">
        <title>Thousands of microbial genomes shed light on interconnected biogeochemical processes in an aquifer system.</title>
        <authorList>
            <person name="Anantharaman K."/>
            <person name="Brown C.T."/>
            <person name="Hug L.A."/>
            <person name="Sharon I."/>
            <person name="Castelle C.J."/>
            <person name="Probst A.J."/>
            <person name="Thomas B.C."/>
            <person name="Singh A."/>
            <person name="Wilkins M.J."/>
            <person name="Karaoz U."/>
            <person name="Brodie E.L."/>
            <person name="Williams K.H."/>
            <person name="Hubbard S.S."/>
            <person name="Banfield J.F."/>
        </authorList>
    </citation>
    <scope>NUCLEOTIDE SEQUENCE [LARGE SCALE GENOMIC DNA]</scope>
</reference>
<dbReference type="SMART" id="SM00388">
    <property type="entry name" value="HisKA"/>
    <property type="match status" value="1"/>
</dbReference>
<dbReference type="Gene3D" id="3.30.450.20">
    <property type="entry name" value="PAS domain"/>
    <property type="match status" value="2"/>
</dbReference>
<evidence type="ECO:0000256" key="1">
    <source>
        <dbReference type="ARBA" id="ARBA00000085"/>
    </source>
</evidence>
<dbReference type="Pfam" id="PF08448">
    <property type="entry name" value="PAS_4"/>
    <property type="match status" value="2"/>
</dbReference>
<dbReference type="NCBIfam" id="TIGR00229">
    <property type="entry name" value="sensory_box"/>
    <property type="match status" value="2"/>
</dbReference>
<evidence type="ECO:0000313" key="8">
    <source>
        <dbReference type="Proteomes" id="UP000177701"/>
    </source>
</evidence>
<dbReference type="STRING" id="1797291.A2V47_02815"/>
<dbReference type="CDD" id="cd00156">
    <property type="entry name" value="REC"/>
    <property type="match status" value="1"/>
</dbReference>
<evidence type="ECO:0000313" key="7">
    <source>
        <dbReference type="EMBL" id="OGD14259.1"/>
    </source>
</evidence>
<gene>
    <name evidence="7" type="ORF">A2V47_02815</name>
</gene>
<dbReference type="SUPFAM" id="SSF55874">
    <property type="entry name" value="ATPase domain of HSP90 chaperone/DNA topoisomerase II/histidine kinase"/>
    <property type="match status" value="1"/>
</dbReference>
<dbReference type="Pfam" id="PF00512">
    <property type="entry name" value="HisKA"/>
    <property type="match status" value="1"/>
</dbReference>
<evidence type="ECO:0000256" key="2">
    <source>
        <dbReference type="ARBA" id="ARBA00012438"/>
    </source>
</evidence>
<dbReference type="PROSITE" id="PS50110">
    <property type="entry name" value="RESPONSE_REGULATORY"/>
    <property type="match status" value="1"/>
</dbReference>
<dbReference type="SUPFAM" id="SSF52172">
    <property type="entry name" value="CheY-like"/>
    <property type="match status" value="1"/>
</dbReference>
<dbReference type="PANTHER" id="PTHR43065:SF42">
    <property type="entry name" value="TWO-COMPONENT SENSOR PPRA"/>
    <property type="match status" value="1"/>
</dbReference>
<dbReference type="GO" id="GO:0000155">
    <property type="term" value="F:phosphorelay sensor kinase activity"/>
    <property type="evidence" value="ECO:0007669"/>
    <property type="project" value="InterPro"/>
</dbReference>
<dbReference type="PROSITE" id="PS50109">
    <property type="entry name" value="HIS_KIN"/>
    <property type="match status" value="1"/>
</dbReference>
<dbReference type="Gene3D" id="1.10.287.130">
    <property type="match status" value="1"/>
</dbReference>
<protein>
    <recommendedName>
        <fullName evidence="2">histidine kinase</fullName>
        <ecNumber evidence="2">2.7.13.3</ecNumber>
    </recommendedName>
</protein>
<dbReference type="SUPFAM" id="SSF47384">
    <property type="entry name" value="Homodimeric domain of signal transducing histidine kinase"/>
    <property type="match status" value="1"/>
</dbReference>
<evidence type="ECO:0000256" key="4">
    <source>
        <dbReference type="PROSITE-ProRule" id="PRU00169"/>
    </source>
</evidence>
<dbReference type="AlphaFoldDB" id="A0A1F5A6Q9"/>
<keyword evidence="3 4" id="KW-0597">Phosphoprotein</keyword>
<dbReference type="InterPro" id="IPR036097">
    <property type="entry name" value="HisK_dim/P_sf"/>
</dbReference>
<dbReference type="Pfam" id="PF02518">
    <property type="entry name" value="HATPase_c"/>
    <property type="match status" value="1"/>
</dbReference>
<dbReference type="InterPro" id="IPR000014">
    <property type="entry name" value="PAS"/>
</dbReference>
<dbReference type="EC" id="2.7.13.3" evidence="2"/>
<dbReference type="InterPro" id="IPR005467">
    <property type="entry name" value="His_kinase_dom"/>
</dbReference>
<dbReference type="InterPro" id="IPR004358">
    <property type="entry name" value="Sig_transdc_His_kin-like_C"/>
</dbReference>
<feature type="domain" description="Histidine kinase" evidence="5">
    <location>
        <begin position="266"/>
        <end position="477"/>
    </location>
</feature>
<dbReference type="Pfam" id="PF00072">
    <property type="entry name" value="Response_reg"/>
    <property type="match status" value="1"/>
</dbReference>
<dbReference type="InterPro" id="IPR036890">
    <property type="entry name" value="HATPase_C_sf"/>
</dbReference>
<dbReference type="SUPFAM" id="SSF55785">
    <property type="entry name" value="PYP-like sensor domain (PAS domain)"/>
    <property type="match status" value="2"/>
</dbReference>
<dbReference type="InterPro" id="IPR011006">
    <property type="entry name" value="CheY-like_superfamily"/>
</dbReference>
<dbReference type="EMBL" id="MEYH01000089">
    <property type="protein sequence ID" value="OGD14259.1"/>
    <property type="molecule type" value="Genomic_DNA"/>
</dbReference>
<dbReference type="InterPro" id="IPR013656">
    <property type="entry name" value="PAS_4"/>
</dbReference>
<accession>A0A1F5A6Q9</accession>
<dbReference type="Gene3D" id="3.30.565.10">
    <property type="entry name" value="Histidine kinase-like ATPase, C-terminal domain"/>
    <property type="match status" value="1"/>
</dbReference>
<comment type="caution">
    <text evidence="7">The sequence shown here is derived from an EMBL/GenBank/DDBJ whole genome shotgun (WGS) entry which is preliminary data.</text>
</comment>
<dbReference type="InterPro" id="IPR001789">
    <property type="entry name" value="Sig_transdc_resp-reg_receiver"/>
</dbReference>
<proteinExistence type="predicted"/>
<dbReference type="InterPro" id="IPR003661">
    <property type="entry name" value="HisK_dim/P_dom"/>
</dbReference>
<dbReference type="SMART" id="SM00448">
    <property type="entry name" value="REC"/>
    <property type="match status" value="1"/>
</dbReference>
<dbReference type="PANTHER" id="PTHR43065">
    <property type="entry name" value="SENSOR HISTIDINE KINASE"/>
    <property type="match status" value="1"/>
</dbReference>
<dbReference type="Gene3D" id="3.40.50.2300">
    <property type="match status" value="1"/>
</dbReference>
<organism evidence="7 8">
    <name type="scientific">Candidatus Sediminicultor quintus</name>
    <dbReference type="NCBI Taxonomy" id="1797291"/>
    <lineage>
        <taxon>Bacteria</taxon>
        <taxon>Pseudomonadati</taxon>
        <taxon>Atribacterota</taxon>
        <taxon>Candidatus Phoenicimicrobiia</taxon>
        <taxon>Candidatus Pheonicimicrobiales</taxon>
        <taxon>Candidatus Phoenicimicrobiaceae</taxon>
        <taxon>Candidatus Sediminicultor</taxon>
    </lineage>
</organism>
<dbReference type="SMART" id="SM00387">
    <property type="entry name" value="HATPase_c"/>
    <property type="match status" value="1"/>
</dbReference>
<sequence length="621" mass="70222">MIQEKDKYRLLLENLPDGLAYCKIVRDNTGKPVDYIFLEVNPSFEVLTGLPRENIIGKKVTEILPLVVKGLKLDLLSVFGQVAATAQSTNFQQYLDQQDRWYEITAYSDQPGYFAMIFRDITERKQAEDALRESDEIFKQFMKNSPIYVFFKNDKIQAIRLSRNYEKMLGKPMHELLGKTTDDLFPSDLAKSMIADDLRVLNEGKQVTVEEELNGRFYTTIKFPILIKGKPRYLAGYTTDITERKQMERGLIYSERMAIAGQLAAGVAHEFNNLLSIIGGNAEYVKGIRNENEINKSLDMIVKSVNRGAQVVKKMLTFSKRIELKKESVDLIEVIEEVLGLVKRDLENNSITVVRNYSDIPKTLIDVGQIQQVFLNLIINAKNAMSKGGELAIKVEKKGEFIKIQFHNAGRIINQEDLGRLFIPFFRTSWQQKKGIPGTGLGLAVSYGIIKAHHGKINAESVKGKGTTFTILLSITKNENMAEILPKAAAKAVKNNKRKLKQAELLIVDDEVEIGKLFKKVLDKEGYSVTVADSGGNALNWCRKKKYDLIYLDIIMPGMDGISVFKKIKEISPKTKIVFFTGKLIEDKVAEMFLDEGAAGFLRKPISLKDLVSYTKNILLF</sequence>
<name>A0A1F5A6Q9_9BACT</name>
<dbReference type="CDD" id="cd00130">
    <property type="entry name" value="PAS"/>
    <property type="match status" value="1"/>
</dbReference>
<dbReference type="Proteomes" id="UP000177701">
    <property type="component" value="Unassembled WGS sequence"/>
</dbReference>
<dbReference type="InterPro" id="IPR003594">
    <property type="entry name" value="HATPase_dom"/>
</dbReference>
<dbReference type="InterPro" id="IPR035965">
    <property type="entry name" value="PAS-like_dom_sf"/>
</dbReference>
<evidence type="ECO:0000259" key="5">
    <source>
        <dbReference type="PROSITE" id="PS50109"/>
    </source>
</evidence>
<dbReference type="PRINTS" id="PR00344">
    <property type="entry name" value="BCTRLSENSOR"/>
</dbReference>
<comment type="catalytic activity">
    <reaction evidence="1">
        <text>ATP + protein L-histidine = ADP + protein N-phospho-L-histidine.</text>
        <dbReference type="EC" id="2.7.13.3"/>
    </reaction>
</comment>
<feature type="modified residue" description="4-aspartylphosphate" evidence="4">
    <location>
        <position position="553"/>
    </location>
</feature>